<dbReference type="EMBL" id="MOOK01000026">
    <property type="protein sequence ID" value="OUB61232.1"/>
    <property type="molecule type" value="Genomic_DNA"/>
</dbReference>
<dbReference type="Proteomes" id="UP000194816">
    <property type="component" value="Unassembled WGS sequence"/>
</dbReference>
<proteinExistence type="predicted"/>
<reference evidence="1 3" key="1">
    <citation type="submission" date="2016-10" db="EMBL/GenBank/DDBJ databases">
        <title>Comparative genomics of Bacillus thuringiensis reveals a path to pathogens against multiple invertebrate hosts.</title>
        <authorList>
            <person name="Zheng J."/>
            <person name="Gao Q."/>
            <person name="Liu H."/>
            <person name="Peng D."/>
            <person name="Ruan L."/>
            <person name="Sun M."/>
        </authorList>
    </citation>
    <scope>NUCLEOTIDE SEQUENCE [LARGE SCALE GENOMIC DNA]</scope>
    <source>
        <strain evidence="1">BGSC 4AU1</strain>
    </source>
</reference>
<evidence type="ECO:0000313" key="1">
    <source>
        <dbReference type="EMBL" id="OUB41432.1"/>
    </source>
</evidence>
<accession>A0A9X6LEY9</accession>
<evidence type="ECO:0000313" key="3">
    <source>
        <dbReference type="Proteomes" id="UP000194816"/>
    </source>
</evidence>
<organism evidence="1 3">
    <name type="scientific">Bacillus thuringiensis subsp. higo</name>
    <dbReference type="NCBI Taxonomy" id="132266"/>
    <lineage>
        <taxon>Bacteria</taxon>
        <taxon>Bacillati</taxon>
        <taxon>Bacillota</taxon>
        <taxon>Bacilli</taxon>
        <taxon>Bacillales</taxon>
        <taxon>Bacillaceae</taxon>
        <taxon>Bacillus</taxon>
        <taxon>Bacillus cereus group</taxon>
    </lineage>
</organism>
<comment type="caution">
    <text evidence="1">The sequence shown here is derived from an EMBL/GenBank/DDBJ whole genome shotgun (WGS) entry which is preliminary data.</text>
</comment>
<name>A0A9X6LEY9_BACUH</name>
<sequence length="98" mass="11484">MRHRRFKQYISYKYKNGAKAKGIYKKKKSEAIHFAKLCGSSISTMELGISFFTSQGVLDPTFKWDRRMNRVKWSYTNGNTVTTKFALLKYPLGARKYN</sequence>
<dbReference type="RefSeq" id="WP_088114130.1">
    <property type="nucleotide sequence ID" value="NZ_MOOK01000026.1"/>
</dbReference>
<dbReference type="AlphaFoldDB" id="A0A9X6LEY9"/>
<protein>
    <submittedName>
        <fullName evidence="1">Uncharacterized protein</fullName>
    </submittedName>
</protein>
<evidence type="ECO:0000313" key="2">
    <source>
        <dbReference type="EMBL" id="OUB61232.1"/>
    </source>
</evidence>
<dbReference type="EMBL" id="MOOK01000223">
    <property type="protein sequence ID" value="OUB41432.1"/>
    <property type="molecule type" value="Genomic_DNA"/>
</dbReference>
<gene>
    <name evidence="2" type="ORF">BK716_01630</name>
    <name evidence="1" type="ORF">BK716_29520</name>
</gene>